<evidence type="ECO:0000259" key="6">
    <source>
        <dbReference type="PROSITE" id="PS50066"/>
    </source>
</evidence>
<dbReference type="AlphaFoldDB" id="A0AAD7L4F2"/>
<comment type="caution">
    <text evidence="7">The sequence shown here is derived from an EMBL/GenBank/DDBJ whole genome shotgun (WGS) entry which is preliminary data.</text>
</comment>
<dbReference type="InterPro" id="IPR036879">
    <property type="entry name" value="TF_MADSbox_sf"/>
</dbReference>
<organism evidence="7 8">
    <name type="scientific">Quillaja saponaria</name>
    <name type="common">Soap bark tree</name>
    <dbReference type="NCBI Taxonomy" id="32244"/>
    <lineage>
        <taxon>Eukaryota</taxon>
        <taxon>Viridiplantae</taxon>
        <taxon>Streptophyta</taxon>
        <taxon>Embryophyta</taxon>
        <taxon>Tracheophyta</taxon>
        <taxon>Spermatophyta</taxon>
        <taxon>Magnoliopsida</taxon>
        <taxon>eudicotyledons</taxon>
        <taxon>Gunneridae</taxon>
        <taxon>Pentapetalae</taxon>
        <taxon>rosids</taxon>
        <taxon>fabids</taxon>
        <taxon>Fabales</taxon>
        <taxon>Quillajaceae</taxon>
        <taxon>Quillaja</taxon>
    </lineage>
</organism>
<dbReference type="InterPro" id="IPR033897">
    <property type="entry name" value="SRF-like_MADS-box"/>
</dbReference>
<dbReference type="PRINTS" id="PR00404">
    <property type="entry name" value="MADSDOMAIN"/>
</dbReference>
<proteinExistence type="predicted"/>
<protein>
    <submittedName>
        <fullName evidence="7">Agamous-like MADS-box protein AGL80</fullName>
    </submittedName>
</protein>
<dbReference type="SMART" id="SM00432">
    <property type="entry name" value="MADS"/>
    <property type="match status" value="1"/>
</dbReference>
<dbReference type="PROSITE" id="PS50066">
    <property type="entry name" value="MADS_BOX_2"/>
    <property type="match status" value="1"/>
</dbReference>
<evidence type="ECO:0000256" key="4">
    <source>
        <dbReference type="ARBA" id="ARBA00023163"/>
    </source>
</evidence>
<evidence type="ECO:0000256" key="1">
    <source>
        <dbReference type="ARBA" id="ARBA00004123"/>
    </source>
</evidence>
<evidence type="ECO:0000313" key="7">
    <source>
        <dbReference type="EMBL" id="KAJ7950701.1"/>
    </source>
</evidence>
<dbReference type="Pfam" id="PF00319">
    <property type="entry name" value="SRF-TF"/>
    <property type="match status" value="1"/>
</dbReference>
<name>A0AAD7L4F2_QUISA</name>
<sequence length="249" mass="28872">MAKKKAKLSYITNDAARKVTFKKRKKSLLKKVKELSTLCGIQACVIIYGTNEREPDVWPSPFEVQSIISAFKKKSEIDQTKNMVNQESFLRQRITKAVEQVKKQRRENREKEIERVMYQCLVDSQGLQKLSLVDLNQLGWMVDKNIKEIGDKMNHSTTTATKSALVISDNESQEELLGWSNTSKDQAYDDHEMTKNNMEVQNQQWIMDTLRSNDTNITDFGTNLDHELHPRSPPAFSNENNKWHNFSFP</sequence>
<feature type="domain" description="MADS-box" evidence="6">
    <location>
        <begin position="1"/>
        <end position="53"/>
    </location>
</feature>
<dbReference type="FunFam" id="3.40.1810.10:FF:000018">
    <property type="entry name" value="agamous-like MADS-box protein AGL80"/>
    <property type="match status" value="1"/>
</dbReference>
<comment type="subcellular location">
    <subcellularLocation>
        <location evidence="1">Nucleus</location>
    </subcellularLocation>
</comment>
<dbReference type="InterPro" id="IPR050142">
    <property type="entry name" value="MADS-box/MEF2_TF"/>
</dbReference>
<keyword evidence="2" id="KW-0805">Transcription regulation</keyword>
<evidence type="ECO:0000313" key="8">
    <source>
        <dbReference type="Proteomes" id="UP001163823"/>
    </source>
</evidence>
<accession>A0AAD7L4F2</accession>
<dbReference type="CDD" id="cd00266">
    <property type="entry name" value="MADS_SRF_like"/>
    <property type="match status" value="1"/>
</dbReference>
<dbReference type="GO" id="GO:0005634">
    <property type="term" value="C:nucleus"/>
    <property type="evidence" value="ECO:0007669"/>
    <property type="project" value="UniProtKB-SubCell"/>
</dbReference>
<dbReference type="GO" id="GO:0000981">
    <property type="term" value="F:DNA-binding transcription factor activity, RNA polymerase II-specific"/>
    <property type="evidence" value="ECO:0007669"/>
    <property type="project" value="InterPro"/>
</dbReference>
<dbReference type="GO" id="GO:0046983">
    <property type="term" value="F:protein dimerization activity"/>
    <property type="evidence" value="ECO:0007669"/>
    <property type="project" value="InterPro"/>
</dbReference>
<dbReference type="SUPFAM" id="SSF55455">
    <property type="entry name" value="SRF-like"/>
    <property type="match status" value="1"/>
</dbReference>
<keyword evidence="3" id="KW-0238">DNA-binding</keyword>
<dbReference type="GO" id="GO:0045944">
    <property type="term" value="P:positive regulation of transcription by RNA polymerase II"/>
    <property type="evidence" value="ECO:0007669"/>
    <property type="project" value="InterPro"/>
</dbReference>
<dbReference type="EMBL" id="JARAOO010000011">
    <property type="protein sequence ID" value="KAJ7950701.1"/>
    <property type="molecule type" value="Genomic_DNA"/>
</dbReference>
<dbReference type="GO" id="GO:0000987">
    <property type="term" value="F:cis-regulatory region sequence-specific DNA binding"/>
    <property type="evidence" value="ECO:0007669"/>
    <property type="project" value="InterPro"/>
</dbReference>
<evidence type="ECO:0000256" key="5">
    <source>
        <dbReference type="ARBA" id="ARBA00023242"/>
    </source>
</evidence>
<dbReference type="PANTHER" id="PTHR48019">
    <property type="entry name" value="SERUM RESPONSE FACTOR HOMOLOG"/>
    <property type="match status" value="1"/>
</dbReference>
<keyword evidence="5" id="KW-0539">Nucleus</keyword>
<dbReference type="Proteomes" id="UP001163823">
    <property type="component" value="Chromosome 11"/>
</dbReference>
<dbReference type="KEGG" id="qsa:O6P43_026858"/>
<keyword evidence="4" id="KW-0804">Transcription</keyword>
<evidence type="ECO:0000256" key="3">
    <source>
        <dbReference type="ARBA" id="ARBA00023125"/>
    </source>
</evidence>
<gene>
    <name evidence="7" type="ORF">O6P43_026858</name>
</gene>
<dbReference type="Gene3D" id="3.40.1810.10">
    <property type="entry name" value="Transcription factor, MADS-box"/>
    <property type="match status" value="1"/>
</dbReference>
<keyword evidence="8" id="KW-1185">Reference proteome</keyword>
<evidence type="ECO:0000256" key="2">
    <source>
        <dbReference type="ARBA" id="ARBA00023015"/>
    </source>
</evidence>
<reference evidence="7" key="1">
    <citation type="journal article" date="2023" name="Science">
        <title>Elucidation of the pathway for biosynthesis of saponin adjuvants from the soapbark tree.</title>
        <authorList>
            <person name="Reed J."/>
            <person name="Orme A."/>
            <person name="El-Demerdash A."/>
            <person name="Owen C."/>
            <person name="Martin L.B.B."/>
            <person name="Misra R.C."/>
            <person name="Kikuchi S."/>
            <person name="Rejzek M."/>
            <person name="Martin A.C."/>
            <person name="Harkess A."/>
            <person name="Leebens-Mack J."/>
            <person name="Louveau T."/>
            <person name="Stephenson M.J."/>
            <person name="Osbourn A."/>
        </authorList>
    </citation>
    <scope>NUCLEOTIDE SEQUENCE</scope>
    <source>
        <strain evidence="7">S10</strain>
    </source>
</reference>
<dbReference type="InterPro" id="IPR002100">
    <property type="entry name" value="TF_MADSbox"/>
</dbReference>